<evidence type="ECO:0000256" key="1">
    <source>
        <dbReference type="ARBA" id="ARBA00022723"/>
    </source>
</evidence>
<keyword evidence="1" id="KW-0479">Metal-binding</keyword>
<dbReference type="PROSITE" id="PS00196">
    <property type="entry name" value="COPPER_BLUE"/>
    <property type="match status" value="1"/>
</dbReference>
<dbReference type="Proteomes" id="UP001314263">
    <property type="component" value="Unassembled WGS sequence"/>
</dbReference>
<dbReference type="InterPro" id="IPR008972">
    <property type="entry name" value="Cupredoxin"/>
</dbReference>
<name>A0AAV1IBR0_9CHLO</name>
<comment type="caution">
    <text evidence="5">The sequence shown here is derived from an EMBL/GenBank/DDBJ whole genome shotgun (WGS) entry which is preliminary data.</text>
</comment>
<evidence type="ECO:0000259" key="4">
    <source>
        <dbReference type="Pfam" id="PF02298"/>
    </source>
</evidence>
<dbReference type="GO" id="GO:0046872">
    <property type="term" value="F:metal ion binding"/>
    <property type="evidence" value="ECO:0007669"/>
    <property type="project" value="UniProtKB-KW"/>
</dbReference>
<sequence length="136" mass="14388">MAMMQGSFRAVALTVTLIAGLVYVAQSTADPSGPIHWYIPKAVNKPPYANGTAMVGDSVMYTWKGFFHGVVLSTSSNCTDKAAHMQVPGGMDATAGNATVTFKEPGTFYVLCPVGQHCSEGQIQRWDVTSPLSAEG</sequence>
<organism evidence="5 6">
    <name type="scientific">Coccomyxa viridis</name>
    <dbReference type="NCBI Taxonomy" id="1274662"/>
    <lineage>
        <taxon>Eukaryota</taxon>
        <taxon>Viridiplantae</taxon>
        <taxon>Chlorophyta</taxon>
        <taxon>core chlorophytes</taxon>
        <taxon>Trebouxiophyceae</taxon>
        <taxon>Trebouxiophyceae incertae sedis</taxon>
        <taxon>Coccomyxaceae</taxon>
        <taxon>Coccomyxa</taxon>
    </lineage>
</organism>
<dbReference type="Gene3D" id="2.60.40.420">
    <property type="entry name" value="Cupredoxins - blue copper proteins"/>
    <property type="match status" value="1"/>
</dbReference>
<feature type="domain" description="Phytocyanin" evidence="4">
    <location>
        <begin position="54"/>
        <end position="122"/>
    </location>
</feature>
<proteinExistence type="predicted"/>
<dbReference type="InterPro" id="IPR028871">
    <property type="entry name" value="BlueCu_1_BS"/>
</dbReference>
<evidence type="ECO:0000256" key="2">
    <source>
        <dbReference type="ARBA" id="ARBA00023008"/>
    </source>
</evidence>
<accession>A0AAV1IBR0</accession>
<dbReference type="SUPFAM" id="SSF49503">
    <property type="entry name" value="Cupredoxins"/>
    <property type="match status" value="1"/>
</dbReference>
<keyword evidence="2" id="KW-0186">Copper</keyword>
<gene>
    <name evidence="5" type="ORF">CVIRNUC_007977</name>
</gene>
<dbReference type="Pfam" id="PF02298">
    <property type="entry name" value="Cu_bind_like"/>
    <property type="match status" value="1"/>
</dbReference>
<dbReference type="AlphaFoldDB" id="A0AAV1IBR0"/>
<dbReference type="InterPro" id="IPR003245">
    <property type="entry name" value="Phytocyanin_dom"/>
</dbReference>
<dbReference type="GO" id="GO:0009055">
    <property type="term" value="F:electron transfer activity"/>
    <property type="evidence" value="ECO:0007669"/>
    <property type="project" value="InterPro"/>
</dbReference>
<evidence type="ECO:0000313" key="5">
    <source>
        <dbReference type="EMBL" id="CAK0784773.1"/>
    </source>
</evidence>
<evidence type="ECO:0000313" key="6">
    <source>
        <dbReference type="Proteomes" id="UP001314263"/>
    </source>
</evidence>
<feature type="chain" id="PRO_5043875060" description="Phytocyanin domain-containing protein" evidence="3">
    <location>
        <begin position="30"/>
        <end position="136"/>
    </location>
</feature>
<keyword evidence="6" id="KW-1185">Reference proteome</keyword>
<dbReference type="EMBL" id="CAUYUE010000011">
    <property type="protein sequence ID" value="CAK0784773.1"/>
    <property type="molecule type" value="Genomic_DNA"/>
</dbReference>
<feature type="signal peptide" evidence="3">
    <location>
        <begin position="1"/>
        <end position="29"/>
    </location>
</feature>
<reference evidence="5 6" key="1">
    <citation type="submission" date="2023-10" db="EMBL/GenBank/DDBJ databases">
        <authorList>
            <person name="Maclean D."/>
            <person name="Macfadyen A."/>
        </authorList>
    </citation>
    <scope>NUCLEOTIDE SEQUENCE [LARGE SCALE GENOMIC DNA]</scope>
</reference>
<evidence type="ECO:0000256" key="3">
    <source>
        <dbReference type="SAM" id="SignalP"/>
    </source>
</evidence>
<keyword evidence="3" id="KW-0732">Signal</keyword>
<protein>
    <recommendedName>
        <fullName evidence="4">Phytocyanin domain-containing protein</fullName>
    </recommendedName>
</protein>